<reference evidence="1" key="1">
    <citation type="submission" date="2021-12" db="EMBL/GenBank/DDBJ databases">
        <authorList>
            <person name="Lee J.-H."/>
            <person name="Kim S.-B."/>
        </authorList>
    </citation>
    <scope>NUCLEOTIDE SEQUENCE</scope>
    <source>
        <strain evidence="1">NR30</strain>
    </source>
</reference>
<dbReference type="AlphaFoldDB" id="A0A9Q3W0J5"/>
<proteinExistence type="predicted"/>
<evidence type="ECO:0000313" key="2">
    <source>
        <dbReference type="Proteomes" id="UP001108029"/>
    </source>
</evidence>
<organism evidence="1 2">
    <name type="scientific">Streptomyces guryensis</name>
    <dbReference type="NCBI Taxonomy" id="2886947"/>
    <lineage>
        <taxon>Bacteria</taxon>
        <taxon>Bacillati</taxon>
        <taxon>Actinomycetota</taxon>
        <taxon>Actinomycetes</taxon>
        <taxon>Kitasatosporales</taxon>
        <taxon>Streptomycetaceae</taxon>
        <taxon>Streptomyces</taxon>
    </lineage>
</organism>
<dbReference type="EMBL" id="JAJSBI010000039">
    <property type="protein sequence ID" value="MCD9880405.1"/>
    <property type="molecule type" value="Genomic_DNA"/>
</dbReference>
<accession>A0A9Q3W0J5</accession>
<evidence type="ECO:0000313" key="1">
    <source>
        <dbReference type="EMBL" id="MCD9880405.1"/>
    </source>
</evidence>
<dbReference type="RefSeq" id="WP_232655340.1">
    <property type="nucleotide sequence ID" value="NZ_JAJSBI010000039.1"/>
</dbReference>
<gene>
    <name evidence="1" type="ORF">LJ657_44015</name>
</gene>
<sequence length="129" mass="14484">MELGFARMEQWCTSEEINITGFCLDVYGFFISCYHLGEHIRLDPQAEVSNRALNRVMGTQSLRIAAAITNTFKHHTRDEGHEARIVAVSGGPPVTVTIEWRDQTLDGLVVAKQAAQDWKDFFAAQGLYP</sequence>
<dbReference type="Proteomes" id="UP001108029">
    <property type="component" value="Unassembled WGS sequence"/>
</dbReference>
<comment type="caution">
    <text evidence="1">The sequence shown here is derived from an EMBL/GenBank/DDBJ whole genome shotgun (WGS) entry which is preliminary data.</text>
</comment>
<keyword evidence="2" id="KW-1185">Reference proteome</keyword>
<protein>
    <submittedName>
        <fullName evidence="1">Uncharacterized protein</fullName>
    </submittedName>
</protein>
<name>A0A9Q3W0J5_9ACTN</name>